<keyword evidence="4" id="KW-0186">Copper</keyword>
<gene>
    <name evidence="13" type="ORF">KPH14_002977</name>
</gene>
<comment type="similarity">
    <text evidence="8">Belongs to the ATX1 family.</text>
</comment>
<dbReference type="InterPro" id="IPR006121">
    <property type="entry name" value="HMA_dom"/>
</dbReference>
<keyword evidence="6" id="KW-0143">Chaperone</keyword>
<sequence>MASQVYEFWVDMTCEGCVNSVQNVLNKKEGVNDIKVNLDNKVVSVTSILSSDEILQTIKKTGKECRFVGIKQ</sequence>
<dbReference type="InterPro" id="IPR051881">
    <property type="entry name" value="Copper_transport_ATOX1-like"/>
</dbReference>
<reference evidence="13" key="1">
    <citation type="submission" date="2021-08" db="EMBL/GenBank/DDBJ databases">
        <authorList>
            <person name="Misof B."/>
            <person name="Oliver O."/>
            <person name="Podsiadlowski L."/>
            <person name="Donath A."/>
            <person name="Peters R."/>
            <person name="Mayer C."/>
            <person name="Rust J."/>
            <person name="Gunkel S."/>
            <person name="Lesny P."/>
            <person name="Martin S."/>
            <person name="Oeyen J.P."/>
            <person name="Petersen M."/>
            <person name="Panagiotis P."/>
            <person name="Wilbrandt J."/>
            <person name="Tanja T."/>
        </authorList>
    </citation>
    <scope>NUCLEOTIDE SEQUENCE</scope>
    <source>
        <strain evidence="13">GBR_01_08_01A</strain>
        <tissue evidence="13">Thorax + abdomen</tissue>
    </source>
</reference>
<protein>
    <recommendedName>
        <fullName evidence="9">Copper transport protein ATOX1</fullName>
    </recommendedName>
    <alternativeName>
        <fullName evidence="10">Metal transport protein ATX1</fullName>
    </alternativeName>
</protein>
<dbReference type="EMBL" id="JAIFRP010000007">
    <property type="protein sequence ID" value="KAK2587238.1"/>
    <property type="molecule type" value="Genomic_DNA"/>
</dbReference>
<comment type="caution">
    <text evidence="13">The sequence shown here is derived from an EMBL/GenBank/DDBJ whole genome shotgun (WGS) entry which is preliminary data.</text>
</comment>
<comment type="function">
    <text evidence="7">Binds and deliver cytosolic copper to the copper ATPase proteins. May be important in cellular antioxidant defense.</text>
</comment>
<evidence type="ECO:0000256" key="10">
    <source>
        <dbReference type="ARBA" id="ARBA00043201"/>
    </source>
</evidence>
<dbReference type="InterPro" id="IPR036163">
    <property type="entry name" value="HMA_dom_sf"/>
</dbReference>
<evidence type="ECO:0000313" key="13">
    <source>
        <dbReference type="EMBL" id="KAK2587238.1"/>
    </source>
</evidence>
<feature type="domain" description="HMA" evidence="12">
    <location>
        <begin position="3"/>
        <end position="66"/>
    </location>
</feature>
<evidence type="ECO:0000256" key="4">
    <source>
        <dbReference type="ARBA" id="ARBA00023008"/>
    </source>
</evidence>
<accession>A0AAD9VUA0</accession>
<evidence type="ECO:0000256" key="8">
    <source>
        <dbReference type="ARBA" id="ARBA00038171"/>
    </source>
</evidence>
<evidence type="ECO:0000256" key="9">
    <source>
        <dbReference type="ARBA" id="ARBA00040962"/>
    </source>
</evidence>
<evidence type="ECO:0000256" key="7">
    <source>
        <dbReference type="ARBA" id="ARBA00037651"/>
    </source>
</evidence>
<name>A0AAD9VUA0_9HYME</name>
<evidence type="ECO:0000256" key="1">
    <source>
        <dbReference type="ARBA" id="ARBA00022448"/>
    </source>
</evidence>
<keyword evidence="3" id="KW-0187">Copper transport</keyword>
<evidence type="ECO:0000259" key="12">
    <source>
        <dbReference type="PROSITE" id="PS50846"/>
    </source>
</evidence>
<keyword evidence="2" id="KW-0479">Metal-binding</keyword>
<dbReference type="PANTHER" id="PTHR46365">
    <property type="entry name" value="COPPER TRANSPORT PROTEIN ATOX1"/>
    <property type="match status" value="1"/>
</dbReference>
<dbReference type="PANTHER" id="PTHR46365:SF1">
    <property type="entry name" value="COPPER TRANSPORT PROTEIN ATOX1"/>
    <property type="match status" value="1"/>
</dbReference>
<reference evidence="13" key="2">
    <citation type="journal article" date="2023" name="Commun. Biol.">
        <title>Intrasexual cuticular hydrocarbon dimorphism in a wasp sheds light on hydrocarbon biosynthesis genes in Hymenoptera.</title>
        <authorList>
            <person name="Moris V.C."/>
            <person name="Podsiadlowski L."/>
            <person name="Martin S."/>
            <person name="Oeyen J.P."/>
            <person name="Donath A."/>
            <person name="Petersen M."/>
            <person name="Wilbrandt J."/>
            <person name="Misof B."/>
            <person name="Liedtke D."/>
            <person name="Thamm M."/>
            <person name="Scheiner R."/>
            <person name="Schmitt T."/>
            <person name="Niehuis O."/>
        </authorList>
    </citation>
    <scope>NUCLEOTIDE SEQUENCE</scope>
    <source>
        <strain evidence="13">GBR_01_08_01A</strain>
    </source>
</reference>
<dbReference type="PROSITE" id="PS50846">
    <property type="entry name" value="HMA_2"/>
    <property type="match status" value="1"/>
</dbReference>
<dbReference type="CDD" id="cd00371">
    <property type="entry name" value="HMA"/>
    <property type="match status" value="1"/>
</dbReference>
<keyword evidence="14" id="KW-1185">Reference proteome</keyword>
<dbReference type="GO" id="GO:0005829">
    <property type="term" value="C:cytosol"/>
    <property type="evidence" value="ECO:0007669"/>
    <property type="project" value="TreeGrafter"/>
</dbReference>
<proteinExistence type="inferred from homology"/>
<dbReference type="GO" id="GO:0046872">
    <property type="term" value="F:metal ion binding"/>
    <property type="evidence" value="ECO:0007669"/>
    <property type="project" value="UniProtKB-KW"/>
</dbReference>
<dbReference type="AlphaFoldDB" id="A0AAD9VUA0"/>
<dbReference type="GO" id="GO:0016531">
    <property type="term" value="F:copper chaperone activity"/>
    <property type="evidence" value="ECO:0007669"/>
    <property type="project" value="TreeGrafter"/>
</dbReference>
<dbReference type="Gene3D" id="3.30.70.100">
    <property type="match status" value="1"/>
</dbReference>
<evidence type="ECO:0000313" key="14">
    <source>
        <dbReference type="Proteomes" id="UP001258017"/>
    </source>
</evidence>
<dbReference type="Proteomes" id="UP001258017">
    <property type="component" value="Unassembled WGS sequence"/>
</dbReference>
<evidence type="ECO:0000256" key="5">
    <source>
        <dbReference type="ARBA" id="ARBA00023065"/>
    </source>
</evidence>
<dbReference type="FunFam" id="3.30.70.100:FF:000008">
    <property type="entry name" value="Copper transport protein ATOX1"/>
    <property type="match status" value="1"/>
</dbReference>
<dbReference type="Pfam" id="PF00403">
    <property type="entry name" value="HMA"/>
    <property type="match status" value="1"/>
</dbReference>
<evidence type="ECO:0000256" key="3">
    <source>
        <dbReference type="ARBA" id="ARBA00022796"/>
    </source>
</evidence>
<keyword evidence="1" id="KW-0813">Transport</keyword>
<dbReference type="SUPFAM" id="SSF55008">
    <property type="entry name" value="HMA, heavy metal-associated domain"/>
    <property type="match status" value="1"/>
</dbReference>
<comment type="subunit">
    <text evidence="11">Homodimer. Interacts with ATP7B. Interacts with ATP7A. Interacts (via dimer form) with SLC31A1 (via C-terminal domain); this interaction improves ATOX1 stability and controls intracellular Cu(I) levels.</text>
</comment>
<evidence type="ECO:0000256" key="6">
    <source>
        <dbReference type="ARBA" id="ARBA00023186"/>
    </source>
</evidence>
<organism evidence="13 14">
    <name type="scientific">Odynerus spinipes</name>
    <dbReference type="NCBI Taxonomy" id="1348599"/>
    <lineage>
        <taxon>Eukaryota</taxon>
        <taxon>Metazoa</taxon>
        <taxon>Ecdysozoa</taxon>
        <taxon>Arthropoda</taxon>
        <taxon>Hexapoda</taxon>
        <taxon>Insecta</taxon>
        <taxon>Pterygota</taxon>
        <taxon>Neoptera</taxon>
        <taxon>Endopterygota</taxon>
        <taxon>Hymenoptera</taxon>
        <taxon>Apocrita</taxon>
        <taxon>Aculeata</taxon>
        <taxon>Vespoidea</taxon>
        <taxon>Vespidae</taxon>
        <taxon>Eumeninae</taxon>
        <taxon>Odynerus</taxon>
    </lineage>
</organism>
<evidence type="ECO:0000256" key="11">
    <source>
        <dbReference type="ARBA" id="ARBA00046351"/>
    </source>
</evidence>
<evidence type="ECO:0000256" key="2">
    <source>
        <dbReference type="ARBA" id="ARBA00022723"/>
    </source>
</evidence>
<dbReference type="GO" id="GO:0006825">
    <property type="term" value="P:copper ion transport"/>
    <property type="evidence" value="ECO:0007669"/>
    <property type="project" value="UniProtKB-KW"/>
</dbReference>
<keyword evidence="5" id="KW-0406">Ion transport</keyword>